<dbReference type="PANTHER" id="PTHR10281">
    <property type="entry name" value="MEMBRANE-ASSOCIATED PROGESTERONE RECEPTOR COMPONENT-RELATED"/>
    <property type="match status" value="1"/>
</dbReference>
<evidence type="ECO:0000313" key="5">
    <source>
        <dbReference type="Proteomes" id="UP001164746"/>
    </source>
</evidence>
<keyword evidence="2" id="KW-0732">Signal</keyword>
<feature type="chain" id="PRO_5047509396" evidence="2">
    <location>
        <begin position="22"/>
        <end position="277"/>
    </location>
</feature>
<feature type="signal peptide" evidence="2">
    <location>
        <begin position="1"/>
        <end position="21"/>
    </location>
</feature>
<keyword evidence="5" id="KW-1185">Reference proteome</keyword>
<reference evidence="4" key="1">
    <citation type="submission" date="2022-11" db="EMBL/GenBank/DDBJ databases">
        <title>Centuries of genome instability and evolution in soft-shell clam transmissible cancer (bioRxiv).</title>
        <authorList>
            <person name="Hart S.F.M."/>
            <person name="Yonemitsu M.A."/>
            <person name="Giersch R.M."/>
            <person name="Beal B.F."/>
            <person name="Arriagada G."/>
            <person name="Davis B.W."/>
            <person name="Ostrander E.A."/>
            <person name="Goff S.P."/>
            <person name="Metzger M.J."/>
        </authorList>
    </citation>
    <scope>NUCLEOTIDE SEQUENCE</scope>
    <source>
        <strain evidence="4">MELC-2E11</strain>
        <tissue evidence="4">Siphon/mantle</tissue>
    </source>
</reference>
<dbReference type="PANTHER" id="PTHR10281:SF4">
    <property type="entry name" value="NEUFERRICIN"/>
    <property type="match status" value="1"/>
</dbReference>
<dbReference type="SUPFAM" id="SSF55856">
    <property type="entry name" value="Cytochrome b5-like heme/steroid binding domain"/>
    <property type="match status" value="1"/>
</dbReference>
<proteinExistence type="inferred from homology"/>
<dbReference type="Pfam" id="PF00173">
    <property type="entry name" value="Cyt-b5"/>
    <property type="match status" value="1"/>
</dbReference>
<dbReference type="InterPro" id="IPR050577">
    <property type="entry name" value="MAPR/NEUFC/NENF-like"/>
</dbReference>
<dbReference type="InterPro" id="IPR001199">
    <property type="entry name" value="Cyt_B5-like_heme/steroid-bd"/>
</dbReference>
<dbReference type="Gene3D" id="3.10.120.10">
    <property type="entry name" value="Cytochrome b5-like heme/steroid binding domain"/>
    <property type="match status" value="1"/>
</dbReference>
<dbReference type="SMART" id="SM01117">
    <property type="entry name" value="Cyt-b5"/>
    <property type="match status" value="1"/>
</dbReference>
<evidence type="ECO:0000256" key="2">
    <source>
        <dbReference type="SAM" id="SignalP"/>
    </source>
</evidence>
<evidence type="ECO:0000259" key="3">
    <source>
        <dbReference type="SMART" id="SM01117"/>
    </source>
</evidence>
<accession>A0ABY7DWZ8</accession>
<protein>
    <submittedName>
        <fullName evidence="4">NEUFC-like protein</fullName>
    </submittedName>
</protein>
<feature type="domain" description="Cytochrome b5 heme-binding" evidence="3">
    <location>
        <begin position="51"/>
        <end position="146"/>
    </location>
</feature>
<name>A0ABY7DWZ8_MYAAR</name>
<dbReference type="Proteomes" id="UP001164746">
    <property type="component" value="Chromosome 4"/>
</dbReference>
<dbReference type="EMBL" id="CP111015">
    <property type="protein sequence ID" value="WAR02257.1"/>
    <property type="molecule type" value="Genomic_DNA"/>
</dbReference>
<dbReference type="InterPro" id="IPR036400">
    <property type="entry name" value="Cyt_B5-like_heme/steroid_sf"/>
</dbReference>
<evidence type="ECO:0000313" key="4">
    <source>
        <dbReference type="EMBL" id="WAR02257.1"/>
    </source>
</evidence>
<evidence type="ECO:0000256" key="1">
    <source>
        <dbReference type="ARBA" id="ARBA00038357"/>
    </source>
</evidence>
<sequence length="277" mass="31598">MITKLVLLFSVLLVVISFLLTKEEFKDYRHILLSFIPFFNYSTAVSSGRIFTKEELAKYSGKDKTPVYLAIIGDVFDVTKGRKHYGEGGGYHFFSGKDGTRAFVSGKFTEEGLIEDTTGLSHTDLLGIEDWNGFYKKQYKHIGRLAGLYYNEKGEETEAMRDFIKRLDIAKKAKQSDEDDKQRFPTCNFEYKQGQGRRIWCSTLSGGVQRDWEGVPRQYFQPGKTDPRCACIKDFGPPSGQEEVTQHNNRGDLDNPLMKLYEGCDPSSVQCFFPEDS</sequence>
<comment type="similarity">
    <text evidence="1">Belongs to the cytochrome b5 family. MAPR subfamily.</text>
</comment>
<gene>
    <name evidence="4" type="ORF">MAR_008815</name>
</gene>
<organism evidence="4 5">
    <name type="scientific">Mya arenaria</name>
    <name type="common">Soft-shell clam</name>
    <dbReference type="NCBI Taxonomy" id="6604"/>
    <lineage>
        <taxon>Eukaryota</taxon>
        <taxon>Metazoa</taxon>
        <taxon>Spiralia</taxon>
        <taxon>Lophotrochozoa</taxon>
        <taxon>Mollusca</taxon>
        <taxon>Bivalvia</taxon>
        <taxon>Autobranchia</taxon>
        <taxon>Heteroconchia</taxon>
        <taxon>Euheterodonta</taxon>
        <taxon>Imparidentia</taxon>
        <taxon>Neoheterodontei</taxon>
        <taxon>Myida</taxon>
        <taxon>Myoidea</taxon>
        <taxon>Myidae</taxon>
        <taxon>Mya</taxon>
    </lineage>
</organism>